<evidence type="ECO:0000256" key="2">
    <source>
        <dbReference type="ARBA" id="ARBA00004953"/>
    </source>
</evidence>
<dbReference type="HAMAP" id="MF_00024">
    <property type="entry name" value="CobD_CbiB"/>
    <property type="match status" value="1"/>
</dbReference>
<comment type="subcellular location">
    <subcellularLocation>
        <location evidence="1 9">Cell membrane</location>
        <topology evidence="1 9">Multi-pass membrane protein</topology>
    </subcellularLocation>
</comment>
<feature type="transmembrane region" description="Helical" evidence="9">
    <location>
        <begin position="153"/>
        <end position="171"/>
    </location>
</feature>
<evidence type="ECO:0000256" key="7">
    <source>
        <dbReference type="ARBA" id="ARBA00022989"/>
    </source>
</evidence>
<dbReference type="EMBL" id="CP053069">
    <property type="protein sequence ID" value="QJR10365.1"/>
    <property type="molecule type" value="Genomic_DNA"/>
</dbReference>
<organism evidence="10 11">
    <name type="scientific">Usitatibacter rugosus</name>
    <dbReference type="NCBI Taxonomy" id="2732067"/>
    <lineage>
        <taxon>Bacteria</taxon>
        <taxon>Pseudomonadati</taxon>
        <taxon>Pseudomonadota</taxon>
        <taxon>Betaproteobacteria</taxon>
        <taxon>Nitrosomonadales</taxon>
        <taxon>Usitatibacteraceae</taxon>
        <taxon>Usitatibacter</taxon>
    </lineage>
</organism>
<dbReference type="InterPro" id="IPR004485">
    <property type="entry name" value="Cobalamin_biosynth_CobD/CbiB"/>
</dbReference>
<name>A0A6M4GTP5_9PROT</name>
<dbReference type="GO" id="GO:0009236">
    <property type="term" value="P:cobalamin biosynthetic process"/>
    <property type="evidence" value="ECO:0007669"/>
    <property type="project" value="UniProtKB-UniRule"/>
</dbReference>
<keyword evidence="7 9" id="KW-1133">Transmembrane helix</keyword>
<evidence type="ECO:0000256" key="3">
    <source>
        <dbReference type="ARBA" id="ARBA00006263"/>
    </source>
</evidence>
<dbReference type="PANTHER" id="PTHR34308">
    <property type="entry name" value="COBALAMIN BIOSYNTHESIS PROTEIN CBIB"/>
    <property type="match status" value="1"/>
</dbReference>
<dbReference type="GO" id="GO:0048472">
    <property type="term" value="F:threonine-phosphate decarboxylase activity"/>
    <property type="evidence" value="ECO:0007669"/>
    <property type="project" value="InterPro"/>
</dbReference>
<dbReference type="RefSeq" id="WP_171090820.1">
    <property type="nucleotide sequence ID" value="NZ_CP053069.1"/>
</dbReference>
<evidence type="ECO:0000256" key="5">
    <source>
        <dbReference type="ARBA" id="ARBA00022573"/>
    </source>
</evidence>
<feature type="transmembrane region" description="Helical" evidence="9">
    <location>
        <begin position="285"/>
        <end position="306"/>
    </location>
</feature>
<comment type="similarity">
    <text evidence="3 9">Belongs to the CobD/CbiB family.</text>
</comment>
<accession>A0A6M4GTP5</accession>
<dbReference type="AlphaFoldDB" id="A0A6M4GTP5"/>
<comment type="function">
    <text evidence="9">Converts cobyric acid to cobinamide by the addition of aminopropanol on the F carboxylic group.</text>
</comment>
<proteinExistence type="inferred from homology"/>
<evidence type="ECO:0000313" key="11">
    <source>
        <dbReference type="Proteomes" id="UP000501534"/>
    </source>
</evidence>
<dbReference type="PANTHER" id="PTHR34308:SF1">
    <property type="entry name" value="COBALAMIN BIOSYNTHESIS PROTEIN CBIB"/>
    <property type="match status" value="1"/>
</dbReference>
<dbReference type="GO" id="GO:0015420">
    <property type="term" value="F:ABC-type vitamin B12 transporter activity"/>
    <property type="evidence" value="ECO:0007669"/>
    <property type="project" value="UniProtKB-UniRule"/>
</dbReference>
<keyword evidence="8 9" id="KW-0472">Membrane</keyword>
<comment type="caution">
    <text evidence="9">Lacks conserved residue(s) required for the propagation of feature annotation.</text>
</comment>
<evidence type="ECO:0000256" key="8">
    <source>
        <dbReference type="ARBA" id="ARBA00023136"/>
    </source>
</evidence>
<protein>
    <recommendedName>
        <fullName evidence="9">Cobalamin biosynthesis protein CobD</fullName>
    </recommendedName>
</protein>
<keyword evidence="4 9" id="KW-1003">Cell membrane</keyword>
<dbReference type="Proteomes" id="UP000501534">
    <property type="component" value="Chromosome"/>
</dbReference>
<evidence type="ECO:0000313" key="10">
    <source>
        <dbReference type="EMBL" id="QJR10365.1"/>
    </source>
</evidence>
<comment type="pathway">
    <text evidence="2 9">Cofactor biosynthesis; adenosylcobalamin biosynthesis.</text>
</comment>
<dbReference type="KEGG" id="uru:DSM104443_01423"/>
<gene>
    <name evidence="10" type="primary">cbiB</name>
    <name evidence="9" type="synonym">cobD</name>
    <name evidence="10" type="ORF">DSM104443_01423</name>
</gene>
<dbReference type="GO" id="GO:0005886">
    <property type="term" value="C:plasma membrane"/>
    <property type="evidence" value="ECO:0007669"/>
    <property type="project" value="UniProtKB-SubCell"/>
</dbReference>
<keyword evidence="5 9" id="KW-0169">Cobalamin biosynthesis</keyword>
<evidence type="ECO:0000256" key="1">
    <source>
        <dbReference type="ARBA" id="ARBA00004651"/>
    </source>
</evidence>
<feature type="transmembrane region" description="Helical" evidence="9">
    <location>
        <begin position="48"/>
        <end position="68"/>
    </location>
</feature>
<evidence type="ECO:0000256" key="6">
    <source>
        <dbReference type="ARBA" id="ARBA00022692"/>
    </source>
</evidence>
<keyword evidence="11" id="KW-1185">Reference proteome</keyword>
<evidence type="ECO:0000256" key="4">
    <source>
        <dbReference type="ARBA" id="ARBA00022475"/>
    </source>
</evidence>
<reference evidence="10 11" key="1">
    <citation type="submission" date="2020-04" db="EMBL/GenBank/DDBJ databases">
        <title>Usitatibacter rugosus gen. nov., sp. nov. and Usitatibacter palustris sp. nov., novel members of Usitatibacteraceae fam. nov. within the order Nitrosomonadales isolated from soil.</title>
        <authorList>
            <person name="Huber K.J."/>
            <person name="Neumann-Schaal M."/>
            <person name="Geppert A."/>
            <person name="Luckner M."/>
            <person name="Wanner G."/>
            <person name="Overmann J."/>
        </authorList>
    </citation>
    <scope>NUCLEOTIDE SEQUENCE [LARGE SCALE GENOMIC DNA]</scope>
    <source>
        <strain evidence="10 11">0125_3</strain>
    </source>
</reference>
<sequence length="307" mass="32589">MSLLALLIALLAQYAYPIAGRNPLLAFYGRLCVSTAKRLDAGDRNSGILAGIALLAVVLVPLALVSAALAAVHPFVLWILDTVMLYGTLRFLATTRSLAAIESKLRAGETAAAANLLSEWQGVPIEADDASAVARLASEQALRDAHHGTFGPLFWFLVLPGPLGLVLYPLAHRAARSWEQGIEPGSQDFGWFAARTFFVIDWIPQRLTAFAFAVVGNFEDALVCARSQAAQWIRPDEGLVLASGAGALGVRLGDPVPVAGTLVDRPPLGTGDVAREETLASLEGLLWRALVLWLVVFLLAAAIHGVG</sequence>
<dbReference type="UniPathway" id="UPA00148"/>
<dbReference type="Pfam" id="PF03186">
    <property type="entry name" value="CobD_Cbib"/>
    <property type="match status" value="1"/>
</dbReference>
<evidence type="ECO:0000256" key="9">
    <source>
        <dbReference type="HAMAP-Rule" id="MF_00024"/>
    </source>
</evidence>
<keyword evidence="6 9" id="KW-0812">Transmembrane</keyword>